<feature type="signal peptide" evidence="1">
    <location>
        <begin position="1"/>
        <end position="19"/>
    </location>
</feature>
<dbReference type="PROSITE" id="PS51257">
    <property type="entry name" value="PROKAR_LIPOPROTEIN"/>
    <property type="match status" value="1"/>
</dbReference>
<dbReference type="PANTHER" id="PTHR31157">
    <property type="entry name" value="SCP DOMAIN-CONTAINING PROTEIN"/>
    <property type="match status" value="1"/>
</dbReference>
<evidence type="ECO:0000259" key="2">
    <source>
        <dbReference type="Pfam" id="PF00188"/>
    </source>
</evidence>
<reference evidence="3 4" key="2">
    <citation type="submission" date="2024-08" db="EMBL/GenBank/DDBJ databases">
        <title>Phylogenomic analyses of a clade within the roseobacter group suggest taxonomic reassignments of species of the genera Aestuariivita, Citreicella, Loktanella, Nautella, Pelagibaca, Ruegeria, Thalassobius, Thiobacimonas and Tropicibacter, and the proposal o.</title>
        <authorList>
            <person name="Jeon C.O."/>
        </authorList>
    </citation>
    <scope>NUCLEOTIDE SEQUENCE [LARGE SCALE GENOMIC DNA]</scope>
    <source>
        <strain evidence="3 4">SS1-5</strain>
    </source>
</reference>
<feature type="chain" id="PRO_5042956276" evidence="1">
    <location>
        <begin position="20"/>
        <end position="148"/>
    </location>
</feature>
<protein>
    <submittedName>
        <fullName evidence="3">CAP domain-containing protein</fullName>
    </submittedName>
</protein>
<gene>
    <name evidence="3" type="ORF">AABB31_10965</name>
</gene>
<evidence type="ECO:0000256" key="1">
    <source>
        <dbReference type="SAM" id="SignalP"/>
    </source>
</evidence>
<dbReference type="KEGG" id="yrh:AABB31_10965"/>
<dbReference type="InterPro" id="IPR035940">
    <property type="entry name" value="CAP_sf"/>
</dbReference>
<organism evidence="3 4">
    <name type="scientific">Yoonia rhodophyticola</name>
    <dbReference type="NCBI Taxonomy" id="3137370"/>
    <lineage>
        <taxon>Bacteria</taxon>
        <taxon>Pseudomonadati</taxon>
        <taxon>Pseudomonadota</taxon>
        <taxon>Alphaproteobacteria</taxon>
        <taxon>Rhodobacterales</taxon>
        <taxon>Paracoccaceae</taxon>
        <taxon>Yoonia</taxon>
    </lineage>
</organism>
<keyword evidence="4" id="KW-1185">Reference proteome</keyword>
<dbReference type="RefSeq" id="WP_342078606.1">
    <property type="nucleotide sequence ID" value="NZ_CP151767.2"/>
</dbReference>
<keyword evidence="1" id="KW-0732">Signal</keyword>
<dbReference type="Gene3D" id="3.40.33.10">
    <property type="entry name" value="CAP"/>
    <property type="match status" value="1"/>
</dbReference>
<sequence>MRTLFALCSVMLLIGCADPMPGASSVARAGSFDAAVNGLRQASGAQVLVEQPQLRRAAQAHADDMARRGYFAHRAPNGDGAGKRIARAGYRACGWAENIANGIPTRAGVFEGWRRSRGHRRNMLQRAYTEYGLARSGNIWVMVLARPC</sequence>
<feature type="domain" description="SCP" evidence="2">
    <location>
        <begin position="35"/>
        <end position="136"/>
    </location>
</feature>
<dbReference type="SUPFAM" id="SSF55797">
    <property type="entry name" value="PR-1-like"/>
    <property type="match status" value="1"/>
</dbReference>
<dbReference type="EMBL" id="CP151767">
    <property type="protein sequence ID" value="WZU69314.1"/>
    <property type="molecule type" value="Genomic_DNA"/>
</dbReference>
<dbReference type="Proteomes" id="UP001470809">
    <property type="component" value="Chromosome"/>
</dbReference>
<evidence type="ECO:0000313" key="3">
    <source>
        <dbReference type="EMBL" id="WZU69314.1"/>
    </source>
</evidence>
<dbReference type="AlphaFoldDB" id="A0AAN0NM79"/>
<dbReference type="Pfam" id="PF00188">
    <property type="entry name" value="CAP"/>
    <property type="match status" value="1"/>
</dbReference>
<dbReference type="PANTHER" id="PTHR31157:SF1">
    <property type="entry name" value="SCP DOMAIN-CONTAINING PROTEIN"/>
    <property type="match status" value="1"/>
</dbReference>
<evidence type="ECO:0000313" key="4">
    <source>
        <dbReference type="Proteomes" id="UP001470809"/>
    </source>
</evidence>
<proteinExistence type="predicted"/>
<dbReference type="InterPro" id="IPR014044">
    <property type="entry name" value="CAP_dom"/>
</dbReference>
<accession>A0AAN0NM79</accession>
<dbReference type="CDD" id="cd05379">
    <property type="entry name" value="CAP_bacterial"/>
    <property type="match status" value="1"/>
</dbReference>
<name>A0AAN0NM79_9RHOB</name>
<reference evidence="4" key="1">
    <citation type="submission" date="2024-04" db="EMBL/GenBank/DDBJ databases">
        <title>Phylogenomic analyses of a clade within the roseobacter group suggest taxonomic reassignments of species of the genera Aestuariivita, Citreicella, Loktanella, Nautella, Pelagibaca, Ruegeria, Thalassobius, Thiobacimonas and Tropicibacter, and the proposal o.</title>
        <authorList>
            <person name="Jeon C.O."/>
        </authorList>
    </citation>
    <scope>NUCLEOTIDE SEQUENCE [LARGE SCALE GENOMIC DNA]</scope>
    <source>
        <strain evidence="4">SS1-5</strain>
    </source>
</reference>